<evidence type="ECO:0000313" key="2">
    <source>
        <dbReference type="Proteomes" id="UP001633002"/>
    </source>
</evidence>
<sequence length="123" mass="14275">MSDTILKTEGGQVVTDEDEIMGMVQEWYRDLYAAEEESEEDRQLRKDVLLLTDNKLSPHQNERLRESPEDKFIEEIIHSLPKDKSPGLDGVVAELITLDNRTIIFNHLTFSNLAYLFSKYDND</sequence>
<dbReference type="Proteomes" id="UP001633002">
    <property type="component" value="Unassembled WGS sequence"/>
</dbReference>
<proteinExistence type="predicted"/>
<dbReference type="EMBL" id="JBJQOH010000007">
    <property type="protein sequence ID" value="KAL3680200.1"/>
    <property type="molecule type" value="Genomic_DNA"/>
</dbReference>
<organism evidence="1 2">
    <name type="scientific">Riccia sorocarpa</name>
    <dbReference type="NCBI Taxonomy" id="122646"/>
    <lineage>
        <taxon>Eukaryota</taxon>
        <taxon>Viridiplantae</taxon>
        <taxon>Streptophyta</taxon>
        <taxon>Embryophyta</taxon>
        <taxon>Marchantiophyta</taxon>
        <taxon>Marchantiopsida</taxon>
        <taxon>Marchantiidae</taxon>
        <taxon>Marchantiales</taxon>
        <taxon>Ricciaceae</taxon>
        <taxon>Riccia</taxon>
    </lineage>
</organism>
<keyword evidence="2" id="KW-1185">Reference proteome</keyword>
<dbReference type="AlphaFoldDB" id="A0ABD3GQ72"/>
<comment type="caution">
    <text evidence="1">The sequence shown here is derived from an EMBL/GenBank/DDBJ whole genome shotgun (WGS) entry which is preliminary data.</text>
</comment>
<accession>A0ABD3GQ72</accession>
<protein>
    <submittedName>
        <fullName evidence="1">Uncharacterized protein</fullName>
    </submittedName>
</protein>
<reference evidence="1 2" key="1">
    <citation type="submission" date="2024-09" db="EMBL/GenBank/DDBJ databases">
        <title>Chromosome-scale assembly of Riccia sorocarpa.</title>
        <authorList>
            <person name="Paukszto L."/>
        </authorList>
    </citation>
    <scope>NUCLEOTIDE SEQUENCE [LARGE SCALE GENOMIC DNA]</scope>
    <source>
        <strain evidence="1">LP-2024</strain>
        <tissue evidence="1">Aerial parts of the thallus</tissue>
    </source>
</reference>
<evidence type="ECO:0000313" key="1">
    <source>
        <dbReference type="EMBL" id="KAL3680200.1"/>
    </source>
</evidence>
<gene>
    <name evidence="1" type="ORF">R1sor_023156</name>
</gene>
<name>A0ABD3GQ72_9MARC</name>